<protein>
    <submittedName>
        <fullName evidence="5">Putative tryptophan synthase beta subunit-like PLP-dependent enzyme</fullName>
    </submittedName>
</protein>
<dbReference type="STRING" id="4232.A0A251UYC2"/>
<organism evidence="5 6">
    <name type="scientific">Helianthus annuus</name>
    <name type="common">Common sunflower</name>
    <dbReference type="NCBI Taxonomy" id="4232"/>
    <lineage>
        <taxon>Eukaryota</taxon>
        <taxon>Viridiplantae</taxon>
        <taxon>Streptophyta</taxon>
        <taxon>Embryophyta</taxon>
        <taxon>Tracheophyta</taxon>
        <taxon>Spermatophyta</taxon>
        <taxon>Magnoliopsida</taxon>
        <taxon>eudicotyledons</taxon>
        <taxon>Gunneridae</taxon>
        <taxon>Pentapetalae</taxon>
        <taxon>asterids</taxon>
        <taxon>campanulids</taxon>
        <taxon>Asterales</taxon>
        <taxon>Asteraceae</taxon>
        <taxon>Asteroideae</taxon>
        <taxon>Heliantheae alliance</taxon>
        <taxon>Heliantheae</taxon>
        <taxon>Helianthus</taxon>
    </lineage>
</organism>
<keyword evidence="6" id="KW-1185">Reference proteome</keyword>
<dbReference type="EMBL" id="CM007893">
    <property type="protein sequence ID" value="OTG28365.1"/>
    <property type="molecule type" value="Genomic_DNA"/>
</dbReference>
<evidence type="ECO:0000313" key="6">
    <source>
        <dbReference type="Proteomes" id="UP000215914"/>
    </source>
</evidence>
<dbReference type="Proteomes" id="UP000215914">
    <property type="component" value="Chromosome 4"/>
</dbReference>
<dbReference type="InterPro" id="IPR036052">
    <property type="entry name" value="TrpB-like_PALP_sf"/>
</dbReference>
<reference evidence="6" key="1">
    <citation type="journal article" date="2017" name="Nature">
        <title>The sunflower genome provides insights into oil metabolism, flowering and Asterid evolution.</title>
        <authorList>
            <person name="Badouin H."/>
            <person name="Gouzy J."/>
            <person name="Grassa C.J."/>
            <person name="Murat F."/>
            <person name="Staton S.E."/>
            <person name="Cottret L."/>
            <person name="Lelandais-Briere C."/>
            <person name="Owens G.L."/>
            <person name="Carrere S."/>
            <person name="Mayjonade B."/>
            <person name="Legrand L."/>
            <person name="Gill N."/>
            <person name="Kane N.C."/>
            <person name="Bowers J.E."/>
            <person name="Hubner S."/>
            <person name="Bellec A."/>
            <person name="Berard A."/>
            <person name="Berges H."/>
            <person name="Blanchet N."/>
            <person name="Boniface M.C."/>
            <person name="Brunel D."/>
            <person name="Catrice O."/>
            <person name="Chaidir N."/>
            <person name="Claudel C."/>
            <person name="Donnadieu C."/>
            <person name="Faraut T."/>
            <person name="Fievet G."/>
            <person name="Helmstetter N."/>
            <person name="King M."/>
            <person name="Knapp S.J."/>
            <person name="Lai Z."/>
            <person name="Le Paslier M.C."/>
            <person name="Lippi Y."/>
            <person name="Lorenzon L."/>
            <person name="Mandel J.R."/>
            <person name="Marage G."/>
            <person name="Marchand G."/>
            <person name="Marquand E."/>
            <person name="Bret-Mestries E."/>
            <person name="Morien E."/>
            <person name="Nambeesan S."/>
            <person name="Nguyen T."/>
            <person name="Pegot-Espagnet P."/>
            <person name="Pouilly N."/>
            <person name="Raftis F."/>
            <person name="Sallet E."/>
            <person name="Schiex T."/>
            <person name="Thomas J."/>
            <person name="Vandecasteele C."/>
            <person name="Vares D."/>
            <person name="Vear F."/>
            <person name="Vautrin S."/>
            <person name="Crespi M."/>
            <person name="Mangin B."/>
            <person name="Burke J.M."/>
            <person name="Salse J."/>
            <person name="Munos S."/>
            <person name="Vincourt P."/>
            <person name="Rieseberg L.H."/>
            <person name="Langlade N.B."/>
        </authorList>
    </citation>
    <scope>NUCLEOTIDE SEQUENCE [LARGE SCALE GENOMIC DNA]</scope>
    <source>
        <strain evidence="6">cv. SF193</strain>
    </source>
</reference>
<evidence type="ECO:0000313" key="5">
    <source>
        <dbReference type="EMBL" id="OTG28365.1"/>
    </source>
</evidence>
<comment type="cofactor">
    <cofactor evidence="1">
        <name>pyridoxal 5'-phosphate</name>
        <dbReference type="ChEBI" id="CHEBI:597326"/>
    </cofactor>
</comment>
<proteinExistence type="inferred from homology"/>
<keyword evidence="3" id="KW-0663">Pyridoxal phosphate</keyword>
<feature type="signal peptide" evidence="4">
    <location>
        <begin position="1"/>
        <end position="21"/>
    </location>
</feature>
<dbReference type="AlphaFoldDB" id="A0A251UYC2"/>
<dbReference type="Gene3D" id="3.40.50.1100">
    <property type="match status" value="1"/>
</dbReference>
<dbReference type="OMA" id="AYAKMIT"/>
<dbReference type="InParanoid" id="A0A251UYC2"/>
<comment type="similarity">
    <text evidence="2">Belongs to the serine/threonine dehydratase family.</text>
</comment>
<keyword evidence="4" id="KW-0732">Signal</keyword>
<dbReference type="GO" id="GO:0003824">
    <property type="term" value="F:catalytic activity"/>
    <property type="evidence" value="ECO:0007669"/>
    <property type="project" value="UniProtKB-ARBA"/>
</dbReference>
<evidence type="ECO:0000256" key="1">
    <source>
        <dbReference type="ARBA" id="ARBA00001933"/>
    </source>
</evidence>
<name>A0A251UYC2_HELAN</name>
<evidence type="ECO:0000256" key="4">
    <source>
        <dbReference type="SAM" id="SignalP"/>
    </source>
</evidence>
<evidence type="ECO:0000256" key="2">
    <source>
        <dbReference type="ARBA" id="ARBA00010869"/>
    </source>
</evidence>
<dbReference type="PANTHER" id="PTHR43050:SF1">
    <property type="entry name" value="SERINE RACEMASE"/>
    <property type="match status" value="1"/>
</dbReference>
<sequence>MTPELLLFLILLCLYHKGTLSLKFLDQVPQLDAEIVVGGLISCMVIGAKSKNPAIWVLAAEPKGADDATQFKAYAKMITLSQTNTIDDRL</sequence>
<feature type="chain" id="PRO_5012242244" evidence="4">
    <location>
        <begin position="22"/>
        <end position="90"/>
    </location>
</feature>
<dbReference type="PANTHER" id="PTHR43050">
    <property type="entry name" value="SERINE / THREONINE RACEMASE FAMILY MEMBER"/>
    <property type="match status" value="1"/>
</dbReference>
<evidence type="ECO:0000256" key="3">
    <source>
        <dbReference type="ARBA" id="ARBA00022898"/>
    </source>
</evidence>
<dbReference type="SUPFAM" id="SSF53686">
    <property type="entry name" value="Tryptophan synthase beta subunit-like PLP-dependent enzymes"/>
    <property type="match status" value="1"/>
</dbReference>
<gene>
    <name evidence="5" type="ORF">HannXRQ_Chr04g0110451</name>
</gene>
<accession>A0A251UYC2</accession>